<protein>
    <recommendedName>
        <fullName evidence="3">DUF4015 domain-containing protein</fullName>
    </recommendedName>
</protein>
<dbReference type="AlphaFoldDB" id="A0A540VIR6"/>
<sequence length="338" mass="37336">MVETIAYGLDPQSPPFVGRPIPEVVQRLQELGCRGVFLKRLEQPWVEGLRAAGLRVYASCAIFLGSPELWQEMPAARPITDNGDPAPAEEWYYPALPTLPALRAARLERVEELARTLPLDGIWLDFIRWPARWERSTPRLYHTSFDPVTLAQFQQDTGIHLPPDTDTAVAAARWILNHAAEAWFGWRCRQIVSFVAEAARILHQLQPEALLGLFLVPWTGGPEDDLPMADAHIRIVGQDPRLLGQVADVLSPMVYHHLCGRSPSWAGQVTARVAAQANCAVWPVVEAIPGPAHQYPAAEFAQACASAATAGRQGLIVFNLAGLLEDPHKAAIWQELTQ</sequence>
<dbReference type="InterPro" id="IPR052177">
    <property type="entry name" value="Divisome_Glycosyl_Hydrolase"/>
</dbReference>
<dbReference type="RefSeq" id="WP_141609388.1">
    <property type="nucleotide sequence ID" value="NZ_VIGC02000007.1"/>
</dbReference>
<accession>A0A540VIR6</accession>
<dbReference type="Gene3D" id="3.20.20.80">
    <property type="entry name" value="Glycosidases"/>
    <property type="match status" value="1"/>
</dbReference>
<dbReference type="Proteomes" id="UP000317371">
    <property type="component" value="Unassembled WGS sequence"/>
</dbReference>
<proteinExistence type="predicted"/>
<gene>
    <name evidence="1" type="ORF">FKZ61_07070</name>
</gene>
<dbReference type="EMBL" id="VIGC01000007">
    <property type="protein sequence ID" value="TQE96646.1"/>
    <property type="molecule type" value="Genomic_DNA"/>
</dbReference>
<name>A0A540VIR6_9CHLR</name>
<reference evidence="1 2" key="1">
    <citation type="submission" date="2019-06" db="EMBL/GenBank/DDBJ databases">
        <title>Genome sequence of Litorilinea aerophila BAA-2444.</title>
        <authorList>
            <person name="Maclea K.S."/>
            <person name="Maurais E.G."/>
            <person name="Iannazzi L.C."/>
        </authorList>
    </citation>
    <scope>NUCLEOTIDE SEQUENCE [LARGE SCALE GENOMIC DNA]</scope>
    <source>
        <strain evidence="1 2">ATCC BAA-2444</strain>
    </source>
</reference>
<keyword evidence="2" id="KW-1185">Reference proteome</keyword>
<organism evidence="1 2">
    <name type="scientific">Litorilinea aerophila</name>
    <dbReference type="NCBI Taxonomy" id="1204385"/>
    <lineage>
        <taxon>Bacteria</taxon>
        <taxon>Bacillati</taxon>
        <taxon>Chloroflexota</taxon>
        <taxon>Caldilineae</taxon>
        <taxon>Caldilineales</taxon>
        <taxon>Caldilineaceae</taxon>
        <taxon>Litorilinea</taxon>
    </lineage>
</organism>
<evidence type="ECO:0000313" key="2">
    <source>
        <dbReference type="Proteomes" id="UP000317371"/>
    </source>
</evidence>
<dbReference type="OrthoDB" id="100605at2"/>
<evidence type="ECO:0000313" key="1">
    <source>
        <dbReference type="EMBL" id="TQE96646.1"/>
    </source>
</evidence>
<dbReference type="PANTHER" id="PTHR43405">
    <property type="entry name" value="GLYCOSYL HYDROLASE DIGH"/>
    <property type="match status" value="1"/>
</dbReference>
<dbReference type="PANTHER" id="PTHR43405:SF1">
    <property type="entry name" value="GLYCOSYL HYDROLASE DIGH"/>
    <property type="match status" value="1"/>
</dbReference>
<dbReference type="InParanoid" id="A0A540VIR6"/>
<evidence type="ECO:0008006" key="3">
    <source>
        <dbReference type="Google" id="ProtNLM"/>
    </source>
</evidence>
<comment type="caution">
    <text evidence="1">The sequence shown here is derived from an EMBL/GenBank/DDBJ whole genome shotgun (WGS) entry which is preliminary data.</text>
</comment>